<sequence>MIEAAAQSFMAARNRYREKKRLSRSVSGKSLDRQSIASLDLSSDLPSRRICSKHSGRELQLDDNECEQLSNSFASLPNKYDHFEKMFLRLFLHIDLNIPIVFGMSGIPEAELRRKTPFRTHVCKFQRFLTTVMDLLPKHGREEELVQIIRMVGRQHCQVKQLSFTAARWLSFKQSMIETFANQKNGKLKTQWSLLISFLIYEIKDAYLAHIRTLRSSSLPQIVETNKLEFRRKKSQTQSPQQQKQIEMKQKKTK</sequence>
<evidence type="ECO:0000256" key="2">
    <source>
        <dbReference type="SAM" id="MobiDB-lite"/>
    </source>
</evidence>
<dbReference type="Pfam" id="PF00042">
    <property type="entry name" value="Globin"/>
    <property type="match status" value="1"/>
</dbReference>
<comment type="similarity">
    <text evidence="1">Belongs to the globin family.</text>
</comment>
<dbReference type="SUPFAM" id="SSF46458">
    <property type="entry name" value="Globin-like"/>
    <property type="match status" value="1"/>
</dbReference>
<organism evidence="4 5">
    <name type="scientific">Meloidogyne enterolobii</name>
    <name type="common">Root-knot nematode worm</name>
    <name type="synonym">Meloidogyne mayaguensis</name>
    <dbReference type="NCBI Taxonomy" id="390850"/>
    <lineage>
        <taxon>Eukaryota</taxon>
        <taxon>Metazoa</taxon>
        <taxon>Ecdysozoa</taxon>
        <taxon>Nematoda</taxon>
        <taxon>Chromadorea</taxon>
        <taxon>Rhabditida</taxon>
        <taxon>Tylenchina</taxon>
        <taxon>Tylenchomorpha</taxon>
        <taxon>Tylenchoidea</taxon>
        <taxon>Meloidogynidae</taxon>
        <taxon>Meloidogyninae</taxon>
        <taxon>Meloidogyne</taxon>
    </lineage>
</organism>
<dbReference type="GO" id="GO:0019825">
    <property type="term" value="F:oxygen binding"/>
    <property type="evidence" value="ECO:0007669"/>
    <property type="project" value="InterPro"/>
</dbReference>
<gene>
    <name evidence="4" type="ORF">MENT_LOCUS32196</name>
</gene>
<dbReference type="InterPro" id="IPR044399">
    <property type="entry name" value="Mb-like_M"/>
</dbReference>
<dbReference type="GO" id="GO:0020037">
    <property type="term" value="F:heme binding"/>
    <property type="evidence" value="ECO:0007669"/>
    <property type="project" value="InterPro"/>
</dbReference>
<dbReference type="InterPro" id="IPR009050">
    <property type="entry name" value="Globin-like_sf"/>
</dbReference>
<dbReference type="CDD" id="cd01040">
    <property type="entry name" value="Mb-like"/>
    <property type="match status" value="1"/>
</dbReference>
<dbReference type="GO" id="GO:0005344">
    <property type="term" value="F:oxygen carrier activity"/>
    <property type="evidence" value="ECO:0007669"/>
    <property type="project" value="UniProtKB-KW"/>
</dbReference>
<comment type="caution">
    <text evidence="4">The sequence shown here is derived from an EMBL/GenBank/DDBJ whole genome shotgun (WGS) entry which is preliminary data.</text>
</comment>
<feature type="compositionally biased region" description="Low complexity" evidence="2">
    <location>
        <begin position="236"/>
        <end position="245"/>
    </location>
</feature>
<accession>A0A6V7VYW7</accession>
<dbReference type="EMBL" id="CAJEWN010000363">
    <property type="protein sequence ID" value="CAD2180136.1"/>
    <property type="molecule type" value="Genomic_DNA"/>
</dbReference>
<feature type="domain" description="Globin" evidence="3">
    <location>
        <begin position="89"/>
        <end position="197"/>
    </location>
</feature>
<keyword evidence="1" id="KW-0561">Oxygen transport</keyword>
<proteinExistence type="inferred from homology"/>
<keyword evidence="1" id="KW-0479">Metal-binding</keyword>
<dbReference type="OrthoDB" id="5914987at2759"/>
<evidence type="ECO:0000313" key="4">
    <source>
        <dbReference type="EMBL" id="CAD2180136.1"/>
    </source>
</evidence>
<keyword evidence="1" id="KW-0349">Heme</keyword>
<evidence type="ECO:0000313" key="5">
    <source>
        <dbReference type="Proteomes" id="UP000580250"/>
    </source>
</evidence>
<dbReference type="InterPro" id="IPR012292">
    <property type="entry name" value="Globin/Proto"/>
</dbReference>
<reference evidence="4 5" key="1">
    <citation type="submission" date="2020-08" db="EMBL/GenBank/DDBJ databases">
        <authorList>
            <person name="Koutsovoulos G."/>
            <person name="Danchin GJ E."/>
        </authorList>
    </citation>
    <scope>NUCLEOTIDE SEQUENCE [LARGE SCALE GENOMIC DNA]</scope>
</reference>
<name>A0A6V7VYW7_MELEN</name>
<keyword evidence="1" id="KW-0813">Transport</keyword>
<keyword evidence="1" id="KW-0408">Iron</keyword>
<dbReference type="AlphaFoldDB" id="A0A6V7VYW7"/>
<dbReference type="Gene3D" id="1.10.490.10">
    <property type="entry name" value="Globins"/>
    <property type="match status" value="1"/>
</dbReference>
<protein>
    <recommendedName>
        <fullName evidence="3">Globin domain-containing protein</fullName>
    </recommendedName>
</protein>
<feature type="region of interest" description="Disordered" evidence="2">
    <location>
        <begin position="231"/>
        <end position="254"/>
    </location>
</feature>
<dbReference type="InterPro" id="IPR000971">
    <property type="entry name" value="Globin"/>
</dbReference>
<dbReference type="Proteomes" id="UP000580250">
    <property type="component" value="Unassembled WGS sequence"/>
</dbReference>
<evidence type="ECO:0000256" key="1">
    <source>
        <dbReference type="RuleBase" id="RU000356"/>
    </source>
</evidence>
<evidence type="ECO:0000259" key="3">
    <source>
        <dbReference type="Pfam" id="PF00042"/>
    </source>
</evidence>